<dbReference type="EMBL" id="KN275973">
    <property type="protein sequence ID" value="KGM91466.1"/>
    <property type="molecule type" value="Genomic_DNA"/>
</dbReference>
<dbReference type="AlphaFoldDB" id="A0A0A0HTX8"/>
<dbReference type="VEuPathDB" id="FungiDB:PADG_12450"/>
<keyword evidence="2" id="KW-1185">Reference proteome</keyword>
<dbReference type="InParanoid" id="A0A0A0HTX8"/>
<organism evidence="1 2">
    <name type="scientific">Paracoccidioides brasiliensis (strain Pb18)</name>
    <dbReference type="NCBI Taxonomy" id="502780"/>
    <lineage>
        <taxon>Eukaryota</taxon>
        <taxon>Fungi</taxon>
        <taxon>Dikarya</taxon>
        <taxon>Ascomycota</taxon>
        <taxon>Pezizomycotina</taxon>
        <taxon>Eurotiomycetes</taxon>
        <taxon>Eurotiomycetidae</taxon>
        <taxon>Onygenales</taxon>
        <taxon>Ajellomycetaceae</taxon>
        <taxon>Paracoccidioides</taxon>
    </lineage>
</organism>
<dbReference type="GeneID" id="22588347"/>
<dbReference type="Proteomes" id="UP000001628">
    <property type="component" value="Unassembled WGS sequence"/>
</dbReference>
<reference evidence="1 2" key="1">
    <citation type="journal article" date="2011" name="PLoS Genet.">
        <title>Comparative genomic analysis of human fungal pathogens causing paracoccidioidomycosis.</title>
        <authorList>
            <person name="Desjardins C.A."/>
            <person name="Champion M.D."/>
            <person name="Holder J.W."/>
            <person name="Muszewska A."/>
            <person name="Goldberg J."/>
            <person name="Bailao A.M."/>
            <person name="Brigido M.M."/>
            <person name="Ferreira M.E."/>
            <person name="Garcia A.M."/>
            <person name="Grynberg M."/>
            <person name="Gujja S."/>
            <person name="Heiman D.I."/>
            <person name="Henn M.R."/>
            <person name="Kodira C.D."/>
            <person name="Leon-Narvaez H."/>
            <person name="Longo L.V."/>
            <person name="Ma L.J."/>
            <person name="Malavazi I."/>
            <person name="Matsuo A.L."/>
            <person name="Morais F.V."/>
            <person name="Pereira M."/>
            <person name="Rodriguez-Brito S."/>
            <person name="Sakthikumar S."/>
            <person name="Salem-Izacc S.M."/>
            <person name="Sykes S.M."/>
            <person name="Teixeira M.M."/>
            <person name="Vallejo M.C."/>
            <person name="Walter M.E."/>
            <person name="Yandava C."/>
            <person name="Young S."/>
            <person name="Zeng Q."/>
            <person name="Zucker J."/>
            <person name="Felipe M.S."/>
            <person name="Goldman G.H."/>
            <person name="Haas B.J."/>
            <person name="McEwen J.G."/>
            <person name="Nino-Vega G."/>
            <person name="Puccia R."/>
            <person name="San-Blas G."/>
            <person name="Soares C.M."/>
            <person name="Birren B.W."/>
            <person name="Cuomo C.A."/>
        </authorList>
    </citation>
    <scope>NUCLEOTIDE SEQUENCE [LARGE SCALE GENOMIC DNA]</scope>
    <source>
        <strain evidence="1 2">Pb18</strain>
    </source>
</reference>
<dbReference type="KEGG" id="pbn:PADG_12450"/>
<dbReference type="HOGENOM" id="CLU_1086244_0_0_1"/>
<sequence>MSWPVRMKMMALPTGPVYVAPLLVLLGARKVDPTKSLCLSRSGPEGKPVLWPFARKPGQKGPDTPKLQKVKVHKGFCGVDVKSGRLQDGRDKITEHRERRACTVHSQKNLRNSSEGCVPCRSLKQRKIYKLQPAATRFKEEQKDAWYDRNQTRWALRQRENIKSNPEPQSSSDSLEYVTKDIHRMLQPRTPSCTTGTKPLRCMSSLSHHPLKDTSLREHLHGCRSVLWNMADLPFAGIPASNSAKEGTGLRGLYIS</sequence>
<dbReference type="eggNOG" id="ENOG502T5EY">
    <property type="taxonomic scope" value="Eukaryota"/>
</dbReference>
<name>A0A0A0HTX8_PARBD</name>
<evidence type="ECO:0000313" key="1">
    <source>
        <dbReference type="EMBL" id="KGM91466.1"/>
    </source>
</evidence>
<gene>
    <name evidence="1" type="ORF">PADG_12450</name>
</gene>
<protein>
    <submittedName>
        <fullName evidence="1">Uncharacterized protein</fullName>
    </submittedName>
</protein>
<dbReference type="RefSeq" id="XP_010763766.1">
    <property type="nucleotide sequence ID" value="XM_010765464.1"/>
</dbReference>
<evidence type="ECO:0000313" key="2">
    <source>
        <dbReference type="Proteomes" id="UP000001628"/>
    </source>
</evidence>
<proteinExistence type="predicted"/>
<accession>A0A0A0HTX8</accession>